<evidence type="ECO:0000313" key="4">
    <source>
        <dbReference type="Proteomes" id="UP001501414"/>
    </source>
</evidence>
<protein>
    <submittedName>
        <fullName evidence="3">3-phenylpropionate/cinnamic acid dioxygenase subunit beta</fullName>
    </submittedName>
</protein>
<accession>A0ABN1XKG7</accession>
<dbReference type="InterPro" id="IPR032710">
    <property type="entry name" value="NTF2-like_dom_sf"/>
</dbReference>
<evidence type="ECO:0000256" key="1">
    <source>
        <dbReference type="ARBA" id="ARBA00009570"/>
    </source>
</evidence>
<dbReference type="PANTHER" id="PTHR41534:SF2">
    <property type="entry name" value="3-PHENYLPROPIONATE_CINNAMIC ACID DIOXYGENASE SUBUNIT BETA"/>
    <property type="match status" value="1"/>
</dbReference>
<dbReference type="PANTHER" id="PTHR41534">
    <property type="entry name" value="BLR3401 PROTEIN"/>
    <property type="match status" value="1"/>
</dbReference>
<dbReference type="Gene3D" id="3.10.450.50">
    <property type="match status" value="1"/>
</dbReference>
<keyword evidence="2" id="KW-0560">Oxidoreductase</keyword>
<dbReference type="EMBL" id="BAAAJK010000004">
    <property type="protein sequence ID" value="GAA1382175.1"/>
    <property type="molecule type" value="Genomic_DNA"/>
</dbReference>
<gene>
    <name evidence="3" type="ORF">GCM10009613_09490</name>
</gene>
<evidence type="ECO:0000256" key="2">
    <source>
        <dbReference type="ARBA" id="ARBA00023002"/>
    </source>
</evidence>
<proteinExistence type="inferred from homology"/>
<name>A0ABN1XKG7_9PSEU</name>
<keyword evidence="4" id="KW-1185">Reference proteome</keyword>
<dbReference type="NCBIfam" id="NF007479">
    <property type="entry name" value="PRK10069.1"/>
    <property type="match status" value="1"/>
</dbReference>
<dbReference type="Proteomes" id="UP001501414">
    <property type="component" value="Unassembled WGS sequence"/>
</dbReference>
<comment type="caution">
    <text evidence="3">The sequence shown here is derived from an EMBL/GenBank/DDBJ whole genome shotgun (WGS) entry which is preliminary data.</text>
</comment>
<organism evidence="3 4">
    <name type="scientific">Pseudonocardia kongjuensis</name>
    <dbReference type="NCBI Taxonomy" id="102227"/>
    <lineage>
        <taxon>Bacteria</taxon>
        <taxon>Bacillati</taxon>
        <taxon>Actinomycetota</taxon>
        <taxon>Actinomycetes</taxon>
        <taxon>Pseudonocardiales</taxon>
        <taxon>Pseudonocardiaceae</taxon>
        <taxon>Pseudonocardia</taxon>
    </lineage>
</organism>
<dbReference type="InterPro" id="IPR000391">
    <property type="entry name" value="Rng_hydr_dOase-bsu"/>
</dbReference>
<evidence type="ECO:0000313" key="3">
    <source>
        <dbReference type="EMBL" id="GAA1382175.1"/>
    </source>
</evidence>
<dbReference type="GO" id="GO:0051213">
    <property type="term" value="F:dioxygenase activity"/>
    <property type="evidence" value="ECO:0007669"/>
    <property type="project" value="UniProtKB-KW"/>
</dbReference>
<comment type="similarity">
    <text evidence="1">Belongs to the bacterial ring-hydroxylating dioxygenase beta subunit family.</text>
</comment>
<keyword evidence="3" id="KW-0223">Dioxygenase</keyword>
<reference evidence="3 4" key="1">
    <citation type="journal article" date="2019" name="Int. J. Syst. Evol. Microbiol.">
        <title>The Global Catalogue of Microorganisms (GCM) 10K type strain sequencing project: providing services to taxonomists for standard genome sequencing and annotation.</title>
        <authorList>
            <consortium name="The Broad Institute Genomics Platform"/>
            <consortium name="The Broad Institute Genome Sequencing Center for Infectious Disease"/>
            <person name="Wu L."/>
            <person name="Ma J."/>
        </authorList>
    </citation>
    <scope>NUCLEOTIDE SEQUENCE [LARGE SCALE GENOMIC DNA]</scope>
    <source>
        <strain evidence="3 4">JCM 11896</strain>
    </source>
</reference>
<dbReference type="SUPFAM" id="SSF54427">
    <property type="entry name" value="NTF2-like"/>
    <property type="match status" value="1"/>
</dbReference>
<dbReference type="CDD" id="cd00667">
    <property type="entry name" value="ring_hydroxylating_dioxygenases_beta"/>
    <property type="match status" value="1"/>
</dbReference>
<sequence>MTATVDDLLLHFEIQQALFDEARLLDEMRFQEWLAWVSEDVRYWMPLRVVRKATETGIEYGRQGDDVGYFDDDHASLSMRVKKYGHTMSWSDNPAARVVRAVTNVQVERLDDGTVAVRSVLVVHRARFAQQNDTWNVARHDVLEPGTSGWRLRRREVLAPESVLRSSNLDVLF</sequence>
<dbReference type="Pfam" id="PF00866">
    <property type="entry name" value="Ring_hydroxyl_B"/>
    <property type="match status" value="1"/>
</dbReference>